<gene>
    <name evidence="1" type="ORF">A9255_18360</name>
    <name evidence="2" type="ORF">Xhom_01379</name>
</gene>
<dbReference type="Proteomes" id="UP000225433">
    <property type="component" value="Unassembled WGS sequence"/>
</dbReference>
<dbReference type="Gene3D" id="2.40.128.480">
    <property type="entry name" value="Rhodococcus equi virulence-associated protein"/>
    <property type="match status" value="1"/>
</dbReference>
<dbReference type="OrthoDB" id="6445119at2"/>
<dbReference type="InterPro" id="IPR008810">
    <property type="entry name" value="R_equi_Vir"/>
</dbReference>
<dbReference type="EMBL" id="CP016176">
    <property type="protein sequence ID" value="AOM42348.1"/>
    <property type="molecule type" value="Genomic_DNA"/>
</dbReference>
<dbReference type="AlphaFoldDB" id="A0A2G0QGM1"/>
<proteinExistence type="predicted"/>
<dbReference type="Pfam" id="PF05526">
    <property type="entry name" value="R_equi_Vir"/>
    <property type="match status" value="1"/>
</dbReference>
<reference evidence="2 4" key="2">
    <citation type="journal article" date="2017" name="Nat. Microbiol.">
        <title>Natural product diversity associated with the nematode symbionts Photorhabdus and Xenorhabdus.</title>
        <authorList>
            <person name="Tobias N.J."/>
            <person name="Wolff H."/>
            <person name="Djahanschiri B."/>
            <person name="Grundmann F."/>
            <person name="Kronenwerth M."/>
            <person name="Shi Y.M."/>
            <person name="Simonyi S."/>
            <person name="Grun P."/>
            <person name="Shapiro-Ilan D."/>
            <person name="Pidot S.J."/>
            <person name="Stinear T.P."/>
            <person name="Ebersberger I."/>
            <person name="Bode H.B."/>
        </authorList>
    </citation>
    <scope>NUCLEOTIDE SEQUENCE [LARGE SCALE GENOMIC DNA]</scope>
    <source>
        <strain evidence="2 4">DSM 17903</strain>
    </source>
</reference>
<evidence type="ECO:0000313" key="4">
    <source>
        <dbReference type="Proteomes" id="UP000225433"/>
    </source>
</evidence>
<dbReference type="RefSeq" id="WP_069317982.1">
    <property type="nucleotide sequence ID" value="NZ_CAWNQJ010000001.1"/>
</dbReference>
<reference evidence="1 3" key="1">
    <citation type="submission" date="2016-06" db="EMBL/GenBank/DDBJ databases">
        <title>Bacterial characters and pathogenicity of Xenorhabdus hominickii from an entomopathogenic nematode, Steinernema monticolum.</title>
        <authorList>
            <person name="Park Y."/>
            <person name="Kim Y."/>
        </authorList>
    </citation>
    <scope>NUCLEOTIDE SEQUENCE [LARGE SCALE GENOMIC DNA]</scope>
    <source>
        <strain evidence="1 3">ANU1</strain>
    </source>
</reference>
<dbReference type="EMBL" id="NJAI01000001">
    <property type="protein sequence ID" value="PHM58357.1"/>
    <property type="molecule type" value="Genomic_DNA"/>
</dbReference>
<keyword evidence="3" id="KW-1185">Reference proteome</keyword>
<dbReference type="InterPro" id="IPR038625">
    <property type="entry name" value="R_equi_Vir_sf"/>
</dbReference>
<sequence>MKNQNNKDYSELNNHIKDNFNNRFFQDMKGRIIDPVLLKDPAEIILFATQEERVDASASIISEIIYFRLNVTIIDKDRTFNGRGWCLSSVGAGGFSGGVYSDDLTMLYLKAHNFWFYEAFTLIVISFYDNNSNYLGKFKGNGISTVNGVGSSTGIFY</sequence>
<dbReference type="KEGG" id="xho:A9255_18360"/>
<evidence type="ECO:0000313" key="1">
    <source>
        <dbReference type="EMBL" id="AOM42348.1"/>
    </source>
</evidence>
<name>A0A2G0QGM1_XENHO</name>
<dbReference type="Proteomes" id="UP000094600">
    <property type="component" value="Chromosome"/>
</dbReference>
<accession>A0A2G0QGM1</accession>
<evidence type="ECO:0000313" key="3">
    <source>
        <dbReference type="Proteomes" id="UP000094600"/>
    </source>
</evidence>
<evidence type="ECO:0000313" key="2">
    <source>
        <dbReference type="EMBL" id="PHM58357.1"/>
    </source>
</evidence>
<organism evidence="2 4">
    <name type="scientific">Xenorhabdus hominickii</name>
    <dbReference type="NCBI Taxonomy" id="351679"/>
    <lineage>
        <taxon>Bacteria</taxon>
        <taxon>Pseudomonadati</taxon>
        <taxon>Pseudomonadota</taxon>
        <taxon>Gammaproteobacteria</taxon>
        <taxon>Enterobacterales</taxon>
        <taxon>Morganellaceae</taxon>
        <taxon>Xenorhabdus</taxon>
    </lineage>
</organism>
<protein>
    <submittedName>
        <fullName evidence="2">Uncharacterized protein</fullName>
    </submittedName>
</protein>